<dbReference type="GO" id="GO:0004764">
    <property type="term" value="F:shikimate 3-dehydrogenase (NADP+) activity"/>
    <property type="evidence" value="ECO:0007669"/>
    <property type="project" value="UniProtKB-UniRule"/>
</dbReference>
<feature type="binding site" evidence="8">
    <location>
        <begin position="127"/>
        <end position="131"/>
    </location>
    <ligand>
        <name>NADP(+)</name>
        <dbReference type="ChEBI" id="CHEBI:58349"/>
    </ligand>
</feature>
<dbReference type="SUPFAM" id="SSF53223">
    <property type="entry name" value="Aminoacid dehydrogenase-like, N-terminal domain"/>
    <property type="match status" value="1"/>
</dbReference>
<evidence type="ECO:0000259" key="10">
    <source>
        <dbReference type="Pfam" id="PF08501"/>
    </source>
</evidence>
<accession>A0A1Y0YU57</accession>
<feature type="binding site" evidence="8">
    <location>
        <position position="219"/>
    </location>
    <ligand>
        <name>shikimate</name>
        <dbReference type="ChEBI" id="CHEBI:36208"/>
    </ligand>
</feature>
<reference evidence="13 14" key="1">
    <citation type="submission" date="2019-06" db="EMBL/GenBank/DDBJ databases">
        <title>Genome sequence analysis of &gt;100 Bacillus licheniformis strains suggests intrinsic resistance to this species.</title>
        <authorList>
            <person name="Wels M."/>
            <person name="Siezen R.J."/>
            <person name="Johansen E."/>
            <person name="Stuer-Lauridsen B."/>
            <person name="Bjerre K."/>
            <person name="Nielsen B.K.K."/>
        </authorList>
    </citation>
    <scope>NUCLEOTIDE SEQUENCE [LARGE SCALE GENOMIC DNA]</scope>
    <source>
        <strain evidence="13 14">BAC-16736</strain>
    </source>
</reference>
<feature type="binding site" evidence="8">
    <location>
        <position position="78"/>
    </location>
    <ligand>
        <name>NADP(+)</name>
        <dbReference type="ChEBI" id="CHEBI:58349"/>
    </ligand>
</feature>
<comment type="subunit">
    <text evidence="8">Homodimer.</text>
</comment>
<comment type="pathway">
    <text evidence="1 8">Metabolic intermediate biosynthesis; chorismate biosynthesis; chorismate from D-erythrose 4-phosphate and phosphoenolpyruvate: step 4/7.</text>
</comment>
<dbReference type="InterPro" id="IPR036291">
    <property type="entry name" value="NAD(P)-bd_dom_sf"/>
</dbReference>
<proteinExistence type="inferred from homology"/>
<dbReference type="InterPro" id="IPR013708">
    <property type="entry name" value="Shikimate_DH-bd_N"/>
</dbReference>
<dbReference type="NCBIfam" id="TIGR00507">
    <property type="entry name" value="aroE"/>
    <property type="match status" value="1"/>
</dbReference>
<feature type="binding site" evidence="8">
    <location>
        <position position="87"/>
    </location>
    <ligand>
        <name>shikimate</name>
        <dbReference type="ChEBI" id="CHEBI:36208"/>
    </ligand>
</feature>
<dbReference type="GO" id="GO:0009073">
    <property type="term" value="P:aromatic amino acid family biosynthetic process"/>
    <property type="evidence" value="ECO:0007669"/>
    <property type="project" value="UniProtKB-KW"/>
</dbReference>
<dbReference type="AlphaFoldDB" id="A0A1Y0YU57"/>
<dbReference type="SUPFAM" id="SSF51735">
    <property type="entry name" value="NAD(P)-binding Rossmann-fold domains"/>
    <property type="match status" value="1"/>
</dbReference>
<dbReference type="GO" id="GO:0005829">
    <property type="term" value="C:cytosol"/>
    <property type="evidence" value="ECO:0007669"/>
    <property type="project" value="TreeGrafter"/>
</dbReference>
<dbReference type="Gene3D" id="3.40.50.720">
    <property type="entry name" value="NAD(P)-binding Rossmann-like Domain"/>
    <property type="match status" value="1"/>
</dbReference>
<name>A0A1Y0YU57_BACLI</name>
<dbReference type="PANTHER" id="PTHR21089:SF1">
    <property type="entry name" value="BIFUNCTIONAL 3-DEHYDROQUINATE DEHYDRATASE_SHIKIMATE DEHYDROGENASE, CHLOROPLASTIC"/>
    <property type="match status" value="1"/>
</dbReference>
<dbReference type="GeneID" id="92860650"/>
<evidence type="ECO:0000313" key="12">
    <source>
        <dbReference type="EMBL" id="QPR74908.1"/>
    </source>
</evidence>
<dbReference type="Pfam" id="PF01488">
    <property type="entry name" value="Shikimate_DH"/>
    <property type="match status" value="1"/>
</dbReference>
<sequence>MKPIYGLIGNPVAHSMSPDIHNAALKDLSLEGHYHAFRVENEDLEDAVKGMRALGIQGFNVTVPHKVSIMKHLDRIDESAEALGAVNTVRREKEGLVGYNTDGAGFLKSLKPSLDRPLSELSILLIGAGGAARAIFTTLAAETPKRLDVANRTPEKALAFTQRFDGEARALSLQEAEADLSAYDIVIQTTSVGMHPNVEAAPLSLANAKETCLVCDIIYNPLKTALLHEAEAKGLKTLDGVGMFIGQAALAFELWTGHEPNMEKMKSIVLQQLGGKSC</sequence>
<comment type="similarity">
    <text evidence="8">Belongs to the shikimate dehydrogenase family.</text>
</comment>
<dbReference type="GO" id="GO:0008652">
    <property type="term" value="P:amino acid biosynthetic process"/>
    <property type="evidence" value="ECO:0007669"/>
    <property type="project" value="UniProtKB-KW"/>
</dbReference>
<dbReference type="CDD" id="cd01065">
    <property type="entry name" value="NAD_bind_Shikimate_DH"/>
    <property type="match status" value="1"/>
</dbReference>
<dbReference type="UniPathway" id="UPA00053">
    <property type="reaction ID" value="UER00087"/>
</dbReference>
<dbReference type="InterPro" id="IPR022893">
    <property type="entry name" value="Shikimate_DH_fam"/>
</dbReference>
<evidence type="ECO:0000256" key="8">
    <source>
        <dbReference type="HAMAP-Rule" id="MF_00222"/>
    </source>
</evidence>
<dbReference type="PANTHER" id="PTHR21089">
    <property type="entry name" value="SHIKIMATE DEHYDROGENASE"/>
    <property type="match status" value="1"/>
</dbReference>
<dbReference type="InterPro" id="IPR046346">
    <property type="entry name" value="Aminoacid_DH-like_N_sf"/>
</dbReference>
<evidence type="ECO:0000259" key="11">
    <source>
        <dbReference type="Pfam" id="PF18317"/>
    </source>
</evidence>
<dbReference type="Pfam" id="PF08501">
    <property type="entry name" value="Shikimate_dh_N"/>
    <property type="match status" value="1"/>
</dbReference>
<feature type="binding site" evidence="8">
    <location>
        <position position="62"/>
    </location>
    <ligand>
        <name>shikimate</name>
        <dbReference type="ChEBI" id="CHEBI:36208"/>
    </ligand>
</feature>
<feature type="binding site" evidence="8">
    <location>
        <position position="247"/>
    </location>
    <ligand>
        <name>shikimate</name>
        <dbReference type="ChEBI" id="CHEBI:36208"/>
    </ligand>
</feature>
<feature type="binding site" evidence="8">
    <location>
        <begin position="15"/>
        <end position="17"/>
    </location>
    <ligand>
        <name>shikimate</name>
        <dbReference type="ChEBI" id="CHEBI:36208"/>
    </ligand>
</feature>
<organism evidence="13 14">
    <name type="scientific">Bacillus licheniformis</name>
    <dbReference type="NCBI Taxonomy" id="1402"/>
    <lineage>
        <taxon>Bacteria</taxon>
        <taxon>Bacillati</taxon>
        <taxon>Bacillota</taxon>
        <taxon>Bacilli</taxon>
        <taxon>Bacillales</taxon>
        <taxon>Bacillaceae</taxon>
        <taxon>Bacillus</taxon>
    </lineage>
</organism>
<keyword evidence="6 8" id="KW-0057">Aromatic amino acid biosynthesis</keyword>
<dbReference type="SMR" id="A0A1Y0YU57"/>
<evidence type="ECO:0000256" key="4">
    <source>
        <dbReference type="ARBA" id="ARBA00022857"/>
    </source>
</evidence>
<evidence type="ECO:0000256" key="1">
    <source>
        <dbReference type="ARBA" id="ARBA00004871"/>
    </source>
</evidence>
<dbReference type="EMBL" id="CP065647">
    <property type="protein sequence ID" value="QPR74908.1"/>
    <property type="molecule type" value="Genomic_DNA"/>
</dbReference>
<dbReference type="EMBL" id="NILC01000028">
    <property type="protein sequence ID" value="TWL23727.1"/>
    <property type="molecule type" value="Genomic_DNA"/>
</dbReference>
<evidence type="ECO:0000256" key="6">
    <source>
        <dbReference type="ARBA" id="ARBA00023141"/>
    </source>
</evidence>
<comment type="function">
    <text evidence="8">Involved in the biosynthesis of the chorismate, which leads to the biosynthesis of aromatic amino acids. Catalyzes the reversible NADPH linked reduction of 3-dehydroshikimate (DHSA) to yield shikimate (SA).</text>
</comment>
<feature type="domain" description="Shikimate dehydrogenase substrate binding N-terminal" evidence="10">
    <location>
        <begin position="7"/>
        <end position="89"/>
    </location>
</feature>
<evidence type="ECO:0000313" key="13">
    <source>
        <dbReference type="EMBL" id="TWL23727.1"/>
    </source>
</evidence>
<reference evidence="12 15" key="2">
    <citation type="submission" date="2020-12" db="EMBL/GenBank/DDBJ databases">
        <title>FDA dAtabase for Regulatory Grade micrObial Sequences (FDA-ARGOS): Supporting development and validation of Infectious Disease Dx tests.</title>
        <authorList>
            <person name="Nelson B."/>
            <person name="Plummer A."/>
            <person name="Tallon L."/>
            <person name="Sadzewicz L."/>
            <person name="Zhao X."/>
            <person name="Boylan J."/>
            <person name="Ott S."/>
            <person name="Bowen H."/>
            <person name="Vavikolanu K."/>
            <person name="Mehta A."/>
            <person name="Aluvathingal J."/>
            <person name="Nadendla S."/>
            <person name="Myers T."/>
            <person name="Yan Y."/>
            <person name="Sichtig H."/>
        </authorList>
    </citation>
    <scope>NUCLEOTIDE SEQUENCE [LARGE SCALE GENOMIC DNA]</scope>
    <source>
        <strain evidence="12 15">FDAARGOS_923</strain>
    </source>
</reference>
<feature type="binding site" evidence="8">
    <location>
        <position position="217"/>
    </location>
    <ligand>
        <name>NADP(+)</name>
        <dbReference type="ChEBI" id="CHEBI:58349"/>
    </ligand>
</feature>
<dbReference type="Pfam" id="PF18317">
    <property type="entry name" value="SDH_C"/>
    <property type="match status" value="1"/>
</dbReference>
<feature type="domain" description="Quinate/shikimate 5-dehydrogenase/glutamyl-tRNA reductase" evidence="9">
    <location>
        <begin position="118"/>
        <end position="216"/>
    </location>
</feature>
<gene>
    <name evidence="8" type="primary">aroE</name>
    <name evidence="13" type="ORF">CHCC16736_1435</name>
    <name evidence="12" type="ORF">I6G80_11970</name>
</gene>
<dbReference type="GO" id="GO:0019632">
    <property type="term" value="P:shikimate metabolic process"/>
    <property type="evidence" value="ECO:0007669"/>
    <property type="project" value="InterPro"/>
</dbReference>
<dbReference type="NCBIfam" id="NF001319">
    <property type="entry name" value="PRK00258.3-3"/>
    <property type="match status" value="1"/>
</dbReference>
<dbReference type="HAMAP" id="MF_00222">
    <property type="entry name" value="Shikimate_DH_AroE"/>
    <property type="match status" value="1"/>
</dbReference>
<keyword evidence="4 8" id="KW-0521">NADP</keyword>
<evidence type="ECO:0000256" key="2">
    <source>
        <dbReference type="ARBA" id="ARBA00012962"/>
    </source>
</evidence>
<feature type="binding site" evidence="8">
    <location>
        <begin position="151"/>
        <end position="156"/>
    </location>
    <ligand>
        <name>NADP(+)</name>
        <dbReference type="ChEBI" id="CHEBI:58349"/>
    </ligand>
</feature>
<dbReference type="InterPro" id="IPR006151">
    <property type="entry name" value="Shikm_DH/Glu-tRNA_Rdtase"/>
</dbReference>
<dbReference type="InterPro" id="IPR011342">
    <property type="entry name" value="Shikimate_DH"/>
</dbReference>
<dbReference type="EC" id="1.1.1.25" evidence="2 8"/>
<keyword evidence="5 8" id="KW-0560">Oxidoreductase</keyword>
<evidence type="ECO:0000313" key="15">
    <source>
        <dbReference type="Proteomes" id="UP000595038"/>
    </source>
</evidence>
<keyword evidence="3 8" id="KW-0028">Amino-acid biosynthesis</keyword>
<dbReference type="Proteomes" id="UP000435910">
    <property type="component" value="Unassembled WGS sequence"/>
</dbReference>
<feature type="active site" description="Proton acceptor" evidence="8">
    <location>
        <position position="66"/>
    </location>
</feature>
<feature type="domain" description="SDH C-terminal" evidence="11">
    <location>
        <begin position="240"/>
        <end position="269"/>
    </location>
</feature>
<dbReference type="RefSeq" id="WP_003183706.1">
    <property type="nucleotide sequence ID" value="NZ_BEXU01000010.1"/>
</dbReference>
<evidence type="ECO:0000256" key="3">
    <source>
        <dbReference type="ARBA" id="ARBA00022605"/>
    </source>
</evidence>
<evidence type="ECO:0000313" key="14">
    <source>
        <dbReference type="Proteomes" id="UP000435910"/>
    </source>
</evidence>
<protein>
    <recommendedName>
        <fullName evidence="2 8">Shikimate dehydrogenase (NADP(+))</fullName>
        <shortName evidence="8">SDH</shortName>
        <ecNumber evidence="2 8">1.1.1.25</ecNumber>
    </recommendedName>
</protein>
<feature type="binding site" evidence="8">
    <location>
        <position position="240"/>
    </location>
    <ligand>
        <name>NADP(+)</name>
        <dbReference type="ChEBI" id="CHEBI:58349"/>
    </ligand>
</feature>
<dbReference type="Proteomes" id="UP000595038">
    <property type="component" value="Chromosome"/>
</dbReference>
<evidence type="ECO:0000256" key="5">
    <source>
        <dbReference type="ARBA" id="ARBA00023002"/>
    </source>
</evidence>
<feature type="binding site" evidence="8">
    <location>
        <position position="102"/>
    </location>
    <ligand>
        <name>shikimate</name>
        <dbReference type="ChEBI" id="CHEBI:36208"/>
    </ligand>
</feature>
<dbReference type="OMA" id="FGNPIKH"/>
<evidence type="ECO:0000256" key="7">
    <source>
        <dbReference type="ARBA" id="ARBA00049442"/>
    </source>
</evidence>
<dbReference type="GO" id="GO:0050661">
    <property type="term" value="F:NADP binding"/>
    <property type="evidence" value="ECO:0007669"/>
    <property type="project" value="InterPro"/>
</dbReference>
<dbReference type="Gene3D" id="3.40.50.10860">
    <property type="entry name" value="Leucine Dehydrogenase, chain A, domain 1"/>
    <property type="match status" value="1"/>
</dbReference>
<comment type="catalytic activity">
    <reaction evidence="7 8">
        <text>shikimate + NADP(+) = 3-dehydroshikimate + NADPH + H(+)</text>
        <dbReference type="Rhea" id="RHEA:17737"/>
        <dbReference type="ChEBI" id="CHEBI:15378"/>
        <dbReference type="ChEBI" id="CHEBI:16630"/>
        <dbReference type="ChEBI" id="CHEBI:36208"/>
        <dbReference type="ChEBI" id="CHEBI:57783"/>
        <dbReference type="ChEBI" id="CHEBI:58349"/>
        <dbReference type="EC" id="1.1.1.25"/>
    </reaction>
</comment>
<evidence type="ECO:0000259" key="9">
    <source>
        <dbReference type="Pfam" id="PF01488"/>
    </source>
</evidence>
<dbReference type="InterPro" id="IPR041121">
    <property type="entry name" value="SDH_C"/>
</dbReference>
<dbReference type="GO" id="GO:0009423">
    <property type="term" value="P:chorismate biosynthetic process"/>
    <property type="evidence" value="ECO:0007669"/>
    <property type="project" value="UniProtKB-UniRule"/>
</dbReference>